<reference evidence="2" key="1">
    <citation type="submission" date="2021-01" db="EMBL/GenBank/DDBJ databases">
        <title>Caligus Genome Assembly.</title>
        <authorList>
            <person name="Gallardo-Escarate C."/>
        </authorList>
    </citation>
    <scope>NUCLEOTIDE SEQUENCE [LARGE SCALE GENOMIC DNA]</scope>
</reference>
<evidence type="ECO:0000313" key="1">
    <source>
        <dbReference type="EMBL" id="QQP40332.1"/>
    </source>
</evidence>
<feature type="non-terminal residue" evidence="1">
    <location>
        <position position="1"/>
    </location>
</feature>
<dbReference type="AlphaFoldDB" id="A0A7T8JYW8"/>
<sequence>LDLPSKIKRQSSVFLTGMHFKSRLGLFQVQLNWPGEEERQSACGSEAAYYFQTLLN</sequence>
<evidence type="ECO:0000313" key="2">
    <source>
        <dbReference type="Proteomes" id="UP000595437"/>
    </source>
</evidence>
<protein>
    <submittedName>
        <fullName evidence="1">Uncharacterized protein</fullName>
    </submittedName>
</protein>
<dbReference type="Proteomes" id="UP000595437">
    <property type="component" value="Chromosome 9"/>
</dbReference>
<keyword evidence="2" id="KW-1185">Reference proteome</keyword>
<accession>A0A7T8JYW8</accession>
<gene>
    <name evidence="1" type="ORF">FKW44_014336</name>
</gene>
<proteinExistence type="predicted"/>
<dbReference type="EMBL" id="CP045898">
    <property type="protein sequence ID" value="QQP40332.1"/>
    <property type="molecule type" value="Genomic_DNA"/>
</dbReference>
<organism evidence="1 2">
    <name type="scientific">Caligus rogercresseyi</name>
    <name type="common">Sea louse</name>
    <dbReference type="NCBI Taxonomy" id="217165"/>
    <lineage>
        <taxon>Eukaryota</taxon>
        <taxon>Metazoa</taxon>
        <taxon>Ecdysozoa</taxon>
        <taxon>Arthropoda</taxon>
        <taxon>Crustacea</taxon>
        <taxon>Multicrustacea</taxon>
        <taxon>Hexanauplia</taxon>
        <taxon>Copepoda</taxon>
        <taxon>Siphonostomatoida</taxon>
        <taxon>Caligidae</taxon>
        <taxon>Caligus</taxon>
    </lineage>
</organism>
<name>A0A7T8JYW8_CALRO</name>